<comment type="similarity">
    <text evidence="2 7">Belongs to the glucose-6-phosphate dehydrogenase family.</text>
</comment>
<feature type="binding site" evidence="7">
    <location>
        <position position="226"/>
    </location>
    <ligand>
        <name>substrate</name>
    </ligand>
</feature>
<gene>
    <name evidence="7 10" type="primary">zwf</name>
    <name evidence="10" type="ORF">HMPREF9088_0069</name>
</gene>
<dbReference type="PIRSF" id="PIRSF000110">
    <property type="entry name" value="G6PD"/>
    <property type="match status" value="1"/>
</dbReference>
<evidence type="ECO:0000259" key="8">
    <source>
        <dbReference type="Pfam" id="PF00479"/>
    </source>
</evidence>
<evidence type="ECO:0000256" key="4">
    <source>
        <dbReference type="ARBA" id="ARBA00022857"/>
    </source>
</evidence>
<dbReference type="PANTHER" id="PTHR23429:SF0">
    <property type="entry name" value="GLUCOSE-6-PHOSPHATE 1-DEHYDROGENASE"/>
    <property type="match status" value="1"/>
</dbReference>
<dbReference type="Pfam" id="PF00479">
    <property type="entry name" value="G6PD_N"/>
    <property type="match status" value="1"/>
</dbReference>
<dbReference type="GO" id="GO:0006006">
    <property type="term" value="P:glucose metabolic process"/>
    <property type="evidence" value="ECO:0007669"/>
    <property type="project" value="UniProtKB-KW"/>
</dbReference>
<dbReference type="Gene3D" id="3.30.360.10">
    <property type="entry name" value="Dihydrodipicolinate Reductase, domain 2"/>
    <property type="match status" value="1"/>
</dbReference>
<feature type="binding site" evidence="7">
    <location>
        <position position="355"/>
    </location>
    <ligand>
        <name>substrate</name>
    </ligand>
</feature>
<dbReference type="PRINTS" id="PR00079">
    <property type="entry name" value="G6PDHDRGNASE"/>
</dbReference>
<organism evidence="10 11">
    <name type="scientific">Enterococcus italicus (strain DSM 15952 / CCUG 50447 / LMG 22039 / TP 1.5)</name>
    <dbReference type="NCBI Taxonomy" id="888064"/>
    <lineage>
        <taxon>Bacteria</taxon>
        <taxon>Bacillati</taxon>
        <taxon>Bacillota</taxon>
        <taxon>Bacilli</taxon>
        <taxon>Lactobacillales</taxon>
        <taxon>Enterococcaceae</taxon>
        <taxon>Enterococcus</taxon>
    </lineage>
</organism>
<keyword evidence="5 7" id="KW-0560">Oxidoreductase</keyword>
<comment type="function">
    <text evidence="7">Catalyzes the oxidation of glucose 6-phosphate to 6-phosphogluconolactone.</text>
</comment>
<protein>
    <recommendedName>
        <fullName evidence="7">Glucose-6-phosphate 1-dehydrogenase</fullName>
        <shortName evidence="7">G6PD</shortName>
        <ecNumber evidence="7">1.1.1.49</ecNumber>
    </recommendedName>
</protein>
<dbReference type="InterPro" id="IPR036291">
    <property type="entry name" value="NAD(P)-bd_dom_sf"/>
</dbReference>
<dbReference type="GO" id="GO:0004345">
    <property type="term" value="F:glucose-6-phosphate dehydrogenase activity"/>
    <property type="evidence" value="ECO:0007669"/>
    <property type="project" value="UniProtKB-UniRule"/>
</dbReference>
<keyword evidence="11" id="KW-1185">Reference proteome</keyword>
<evidence type="ECO:0000259" key="9">
    <source>
        <dbReference type="Pfam" id="PF02781"/>
    </source>
</evidence>
<feature type="binding site" evidence="7">
    <location>
        <position position="158"/>
    </location>
    <ligand>
        <name>NADP(+)</name>
        <dbReference type="ChEBI" id="CHEBI:58349"/>
    </ligand>
</feature>
<comment type="caution">
    <text evidence="7">Lacks conserved residue(s) required for the propagation of feature annotation.</text>
</comment>
<dbReference type="Gene3D" id="3.40.50.720">
    <property type="entry name" value="NAD(P)-binding Rossmann-like Domain"/>
    <property type="match status" value="1"/>
</dbReference>
<dbReference type="GO" id="GO:0050661">
    <property type="term" value="F:NADP binding"/>
    <property type="evidence" value="ECO:0007669"/>
    <property type="project" value="UniProtKB-UniRule"/>
</dbReference>
<evidence type="ECO:0000256" key="7">
    <source>
        <dbReference type="HAMAP-Rule" id="MF_00966"/>
    </source>
</evidence>
<dbReference type="UniPathway" id="UPA00115">
    <property type="reaction ID" value="UER00408"/>
</dbReference>
<evidence type="ECO:0000256" key="6">
    <source>
        <dbReference type="ARBA" id="ARBA00023277"/>
    </source>
</evidence>
<dbReference type="HAMAP" id="MF_00966">
    <property type="entry name" value="G6PD"/>
    <property type="match status" value="1"/>
</dbReference>
<dbReference type="InterPro" id="IPR022674">
    <property type="entry name" value="G6P_DH_NAD-bd"/>
</dbReference>
<dbReference type="InterPro" id="IPR022675">
    <property type="entry name" value="G6P_DH_C"/>
</dbReference>
<feature type="binding site" evidence="7">
    <location>
        <position position="350"/>
    </location>
    <ligand>
        <name>substrate</name>
    </ligand>
</feature>
<dbReference type="eggNOG" id="COG0364">
    <property type="taxonomic scope" value="Bacteria"/>
</dbReference>
<dbReference type="Pfam" id="PF02781">
    <property type="entry name" value="G6PD_C"/>
    <property type="match status" value="1"/>
</dbReference>
<evidence type="ECO:0000256" key="1">
    <source>
        <dbReference type="ARBA" id="ARBA00004937"/>
    </source>
</evidence>
<dbReference type="InterPro" id="IPR019796">
    <property type="entry name" value="G6P_DH_AS"/>
</dbReference>
<dbReference type="EC" id="1.1.1.49" evidence="7"/>
<feature type="active site" description="Proton acceptor" evidence="7">
    <location>
        <position position="250"/>
    </location>
</feature>
<feature type="binding site" evidence="7">
    <location>
        <position position="56"/>
    </location>
    <ligand>
        <name>NADP(+)</name>
        <dbReference type="ChEBI" id="CHEBI:58349"/>
    </ligand>
</feature>
<dbReference type="HOGENOM" id="CLU_013524_5_0_9"/>
<keyword evidence="3 7" id="KW-0313">Glucose metabolism</keyword>
<dbReference type="InterPro" id="IPR001282">
    <property type="entry name" value="G6P_DH"/>
</dbReference>
<dbReference type="EMBL" id="AEPV01000003">
    <property type="protein sequence ID" value="EFU75021.1"/>
    <property type="molecule type" value="Genomic_DNA"/>
</dbReference>
<dbReference type="Proteomes" id="UP000010296">
    <property type="component" value="Unassembled WGS sequence"/>
</dbReference>
<dbReference type="NCBIfam" id="TIGR00871">
    <property type="entry name" value="zwf"/>
    <property type="match status" value="1"/>
</dbReference>
<proteinExistence type="inferred from homology"/>
<dbReference type="GO" id="GO:0009051">
    <property type="term" value="P:pentose-phosphate shunt, oxidative branch"/>
    <property type="evidence" value="ECO:0007669"/>
    <property type="project" value="TreeGrafter"/>
</dbReference>
<evidence type="ECO:0000256" key="5">
    <source>
        <dbReference type="ARBA" id="ARBA00023002"/>
    </source>
</evidence>
<name>E6LCH9_ENTI1</name>
<feature type="binding site" evidence="7">
    <location>
        <position position="245"/>
    </location>
    <ligand>
        <name>substrate</name>
    </ligand>
</feature>
<dbReference type="SUPFAM" id="SSF55347">
    <property type="entry name" value="Glyceraldehyde-3-phosphate dehydrogenase-like, C-terminal domain"/>
    <property type="match status" value="1"/>
</dbReference>
<comment type="caution">
    <text evidence="10">The sequence shown here is derived from an EMBL/GenBank/DDBJ whole genome shotgun (WGS) entry which is preliminary data.</text>
</comment>
<feature type="binding site" evidence="7">
    <location>
        <position position="188"/>
    </location>
    <ligand>
        <name>substrate</name>
    </ligand>
</feature>
<feature type="binding site" evidence="7">
    <location>
        <position position="192"/>
    </location>
    <ligand>
        <name>substrate</name>
    </ligand>
</feature>
<dbReference type="GO" id="GO:0005829">
    <property type="term" value="C:cytosol"/>
    <property type="evidence" value="ECO:0007669"/>
    <property type="project" value="TreeGrafter"/>
</dbReference>
<evidence type="ECO:0000313" key="10">
    <source>
        <dbReference type="EMBL" id="EFU75021.1"/>
    </source>
</evidence>
<comment type="pathway">
    <text evidence="1 7">Carbohydrate degradation; pentose phosphate pathway; D-ribulose 5-phosphate from D-glucose 6-phosphate (oxidative stage): step 1/3.</text>
</comment>
<reference evidence="10 11" key="1">
    <citation type="submission" date="2010-12" db="EMBL/GenBank/DDBJ databases">
        <authorList>
            <person name="Muzny D."/>
            <person name="Qin X."/>
            <person name="Deng J."/>
            <person name="Jiang H."/>
            <person name="Liu Y."/>
            <person name="Qu J."/>
            <person name="Song X.-Z."/>
            <person name="Zhang L."/>
            <person name="Thornton R."/>
            <person name="Coyle M."/>
            <person name="Francisco L."/>
            <person name="Jackson L."/>
            <person name="Javaid M."/>
            <person name="Korchina V."/>
            <person name="Kovar C."/>
            <person name="Mata R."/>
            <person name="Mathew T."/>
            <person name="Ngo R."/>
            <person name="Nguyen L."/>
            <person name="Nguyen N."/>
            <person name="Okwuonu G."/>
            <person name="Ongeri F."/>
            <person name="Pham C."/>
            <person name="Simmons D."/>
            <person name="Wilczek-Boney K."/>
            <person name="Hale W."/>
            <person name="Jakkamsetti A."/>
            <person name="Pham P."/>
            <person name="Ruth R."/>
            <person name="San Lucas F."/>
            <person name="Warren J."/>
            <person name="Zhang J."/>
            <person name="Zhao Z."/>
            <person name="Zhou C."/>
            <person name="Zhu D."/>
            <person name="Lee S."/>
            <person name="Bess C."/>
            <person name="Blankenburg K."/>
            <person name="Forbes L."/>
            <person name="Fu Q."/>
            <person name="Gubbala S."/>
            <person name="Hirani K."/>
            <person name="Jayaseelan J.C."/>
            <person name="Lara F."/>
            <person name="Munidasa M."/>
            <person name="Palculict T."/>
            <person name="Patil S."/>
            <person name="Pu L.-L."/>
            <person name="Saada N."/>
            <person name="Tang L."/>
            <person name="Weissenberger G."/>
            <person name="Zhu Y."/>
            <person name="Hemphill L."/>
            <person name="Shang Y."/>
            <person name="Youmans B."/>
            <person name="Ayvaz T."/>
            <person name="Ross M."/>
            <person name="Santibanez J."/>
            <person name="Aqrawi P."/>
            <person name="Gross S."/>
            <person name="Joshi V."/>
            <person name="Fowler G."/>
            <person name="Nazareth L."/>
            <person name="Reid J."/>
            <person name="Worley K."/>
            <person name="Petrosino J."/>
            <person name="Highlander S."/>
            <person name="Gibbs R."/>
        </authorList>
    </citation>
    <scope>NUCLEOTIDE SEQUENCE [LARGE SCALE GENOMIC DNA]</scope>
    <source>
        <strain evidence="11">DSM 15952 / CCUG 50447 / LMG 22039 / TP 1.5</strain>
    </source>
</reference>
<feature type="domain" description="Glucose-6-phosphate dehydrogenase C-terminal" evidence="9">
    <location>
        <begin position="200"/>
        <end position="501"/>
    </location>
</feature>
<keyword evidence="6 7" id="KW-0119">Carbohydrate metabolism</keyword>
<dbReference type="STRING" id="888064.HMPREF9088_0069"/>
<evidence type="ECO:0000313" key="11">
    <source>
        <dbReference type="Proteomes" id="UP000010296"/>
    </source>
</evidence>
<evidence type="ECO:0000256" key="2">
    <source>
        <dbReference type="ARBA" id="ARBA00009975"/>
    </source>
</evidence>
<feature type="domain" description="Glucose-6-phosphate dehydrogenase NAD-binding" evidence="8">
    <location>
        <begin position="20"/>
        <end position="197"/>
    </location>
</feature>
<dbReference type="SUPFAM" id="SSF51735">
    <property type="entry name" value="NAD(P)-binding Rossmann-fold domains"/>
    <property type="match status" value="1"/>
</dbReference>
<sequence>MSINYKDVDEMDNKKVLLTIFGGTGDLAQRKLYPSLFRLYLKGQLKESFAVIGTARRPWTNNTYREVVQKAVASLAQTPEQAATFASHFYYQSHNVNDTEHYVALRDLADQLDEQYQLAGNRLFYLAMSPNFFGTIVHHLESQGMITTDGYHRVIIEKPFGTDYNSAETLNAEITDVFSETEIYRIDHYLGKEMIQNISAIRFANNIFESQWNNRYIANVQINIAEDLGVEERGGYYDKSGALKDMVQNHILQVLSLLAMEPPIEFSEKGIRQEKIKALEAIRIYKEDEVKEHFVRGQYAAGKRNDQTFASYREEENVAADSQTETFVAGKFYIDNFRWSGVPFYIRTGKRLTEKGTRINIVFKQVPVNVFKTSINEPCEQQSLEPNVLTIYIQPTEGFSLSLNGKEVGNGFDMHPVKLDYRNSSEILENTPEAYEKLLLDALNGDGTNFTHWDEVAQSWRIVDVIRHAWDHSTAEFPNYAAGSMGPKEADELLEKDGFKWIWSPDVWYRERGLLD</sequence>
<comment type="catalytic activity">
    <reaction evidence="7">
        <text>D-glucose 6-phosphate + NADP(+) = 6-phospho-D-glucono-1,5-lactone + NADPH + H(+)</text>
        <dbReference type="Rhea" id="RHEA:15841"/>
        <dbReference type="ChEBI" id="CHEBI:15378"/>
        <dbReference type="ChEBI" id="CHEBI:57783"/>
        <dbReference type="ChEBI" id="CHEBI:57955"/>
        <dbReference type="ChEBI" id="CHEBI:58349"/>
        <dbReference type="ChEBI" id="CHEBI:61548"/>
        <dbReference type="EC" id="1.1.1.49"/>
    </reaction>
</comment>
<dbReference type="PROSITE" id="PS00069">
    <property type="entry name" value="G6P_DEHYDROGENASE"/>
    <property type="match status" value="1"/>
</dbReference>
<keyword evidence="4 7" id="KW-0521">NADP</keyword>
<dbReference type="PANTHER" id="PTHR23429">
    <property type="entry name" value="GLUCOSE-6-PHOSPHATE 1-DEHYDROGENASE G6PD"/>
    <property type="match status" value="1"/>
</dbReference>
<accession>E6LCH9</accession>
<evidence type="ECO:0000256" key="3">
    <source>
        <dbReference type="ARBA" id="ARBA00022526"/>
    </source>
</evidence>
<dbReference type="AlphaFoldDB" id="E6LCH9"/>